<accession>A0A9N8R5Z1</accession>
<dbReference type="Pfam" id="PF06100">
    <property type="entry name" value="MCRA"/>
    <property type="match status" value="1"/>
</dbReference>
<dbReference type="GO" id="GO:0006631">
    <property type="term" value="P:fatty acid metabolic process"/>
    <property type="evidence" value="ECO:0007669"/>
    <property type="project" value="InterPro"/>
</dbReference>
<keyword evidence="1" id="KW-0456">Lyase</keyword>
<name>A0A9N8R5Z1_9BURK</name>
<dbReference type="Gene3D" id="3.30.9.80">
    <property type="match status" value="1"/>
</dbReference>
<dbReference type="NCBIfam" id="NF010584">
    <property type="entry name" value="PRK13977.1"/>
    <property type="match status" value="1"/>
</dbReference>
<evidence type="ECO:0000313" key="1">
    <source>
        <dbReference type="EMBL" id="CAE6947100.1"/>
    </source>
</evidence>
<dbReference type="InterPro" id="IPR010354">
    <property type="entry name" value="Oleate_hydratase"/>
</dbReference>
<dbReference type="GO" id="GO:0071949">
    <property type="term" value="F:FAD binding"/>
    <property type="evidence" value="ECO:0007669"/>
    <property type="project" value="InterPro"/>
</dbReference>
<dbReference type="Gene3D" id="3.50.50.60">
    <property type="entry name" value="FAD/NAD(P)-binding domain"/>
    <property type="match status" value="3"/>
</dbReference>
<dbReference type="PANTHER" id="PTHR37417">
    <property type="entry name" value="67 KDA MYOSIN-CROSS-REACTIVE ANTIGEN FAMILY PROTEIN (AFU_ORTHOLOGUE AFUA_5G09970)"/>
    <property type="match status" value="1"/>
</dbReference>
<proteinExistence type="predicted"/>
<dbReference type="PANTHER" id="PTHR37417:SF2">
    <property type="entry name" value="67 KDA MYOSIN-CROSS-REACTIVE ANTIGEN FAMILY PROTEIN (AFU_ORTHOLOGUE AFUA_5G09970)"/>
    <property type="match status" value="1"/>
</dbReference>
<dbReference type="GO" id="GO:0050151">
    <property type="term" value="F:oleate hydratase activity"/>
    <property type="evidence" value="ECO:0007669"/>
    <property type="project" value="UniProtKB-EC"/>
</dbReference>
<dbReference type="EMBL" id="CAJNAS010000021">
    <property type="protein sequence ID" value="CAE6947100.1"/>
    <property type="molecule type" value="Genomic_DNA"/>
</dbReference>
<dbReference type="InterPro" id="IPR036188">
    <property type="entry name" value="FAD/NAD-bd_sf"/>
</dbReference>
<keyword evidence="2" id="KW-1185">Reference proteome</keyword>
<protein>
    <submittedName>
        <fullName evidence="1">Oleate hydratase</fullName>
        <ecNumber evidence="1">4.2.1.53</ecNumber>
    </submittedName>
</protein>
<comment type="caution">
    <text evidence="1">The sequence shown here is derived from an EMBL/GenBank/DDBJ whole genome shotgun (WGS) entry which is preliminary data.</text>
</comment>
<dbReference type="EC" id="4.2.1.53" evidence="1"/>
<sequence length="611" mass="67803">MCRNNARKRPHANQIALCEATGHALMTALLDPTQSECRRGGYVGSTSGVCIRAARDIRMATNIKRNIHVRNSDQIPERSLTAGIDSYDAEDGKFYLVGGGIASLAAAAFLIRDGHVRGRDIAILEALDKPGGSLDGAGSAECGYIVRGGRMLESKYLCTYELFSSIPTLDGSKSVTQEIFDWNETTRTSSRARLVRNGKREDSPVYGMGEQHLLILGRLSIEPEIMLGNSRISDHFDASFFETNFWLMWCTTFAFQPWHSVVEFRRYLLRFAHMSSGFNQLHGIMRTVYNQYDSMIRPLRRWLDEHGVAFRPNTRVTDLLFDESSAENRVRGIVCETALQRLEIPVRAADKVIVTLGSMTAGSSLGGMDQPALLNTVDGTGAWPLWKTIAAGRPEFGHPSVFADHIDESKWLSFTVTLRDPTLFRLIRDLTGNVPGEGGLITFAESSWLASIVLPHQPHFIGQPAEVQVLWGYGLRVDQPGDFVGKPMSACTGREILTEILGHLGIEAEASRILEHANCIPCLMPFITSQFMPRSEGDRPDVTPDGWQNLAFTGQFCELPNDVVFTVEYSIRSAQNAVYALLGLDLAAPDVYKGQHDPRIVYKAFSTLRDH</sequence>
<organism evidence="1 2">
    <name type="scientific">Paraburkholderia domus</name>
    <dbReference type="NCBI Taxonomy" id="2793075"/>
    <lineage>
        <taxon>Bacteria</taxon>
        <taxon>Pseudomonadati</taxon>
        <taxon>Pseudomonadota</taxon>
        <taxon>Betaproteobacteria</taxon>
        <taxon>Burkholderiales</taxon>
        <taxon>Burkholderiaceae</taxon>
        <taxon>Paraburkholderia</taxon>
    </lineage>
</organism>
<dbReference type="Proteomes" id="UP000675121">
    <property type="component" value="Unassembled WGS sequence"/>
</dbReference>
<reference evidence="1" key="1">
    <citation type="submission" date="2021-02" db="EMBL/GenBank/DDBJ databases">
        <authorList>
            <person name="Vanwijnsberghe S."/>
        </authorList>
    </citation>
    <scope>NUCLEOTIDE SEQUENCE</scope>
    <source>
        <strain evidence="1">R-70211</strain>
    </source>
</reference>
<evidence type="ECO:0000313" key="2">
    <source>
        <dbReference type="Proteomes" id="UP000675121"/>
    </source>
</evidence>
<gene>
    <name evidence="1" type="primary">ohyA</name>
    <name evidence="1" type="ORF">R70211_06036</name>
</gene>
<dbReference type="SUPFAM" id="SSF51905">
    <property type="entry name" value="FAD/NAD(P)-binding domain"/>
    <property type="match status" value="1"/>
</dbReference>
<dbReference type="AlphaFoldDB" id="A0A9N8R5Z1"/>